<reference evidence="1 2" key="1">
    <citation type="journal article" date="2016" name="Genome Announc.">
        <title>Draft Genome Sequence of the Thermotolerant Cyanobacterium Desertifilum sp. IPPAS B-1220.</title>
        <authorList>
            <person name="Mironov K.S."/>
            <person name="Sinetova M.A."/>
            <person name="Bolatkhan K."/>
            <person name="Zayadan B.K."/>
            <person name="Ustinova V.V."/>
            <person name="Kupriyanova E.V."/>
            <person name="Skrypnik A.N."/>
            <person name="Gogoleva N.E."/>
            <person name="Gogolev Y.V."/>
            <person name="Los D.A."/>
        </authorList>
    </citation>
    <scope>NUCLEOTIDE SEQUENCE [LARGE SCALE GENOMIC DNA]</scope>
    <source>
        <strain evidence="1 2">IPPAS B-1220</strain>
    </source>
</reference>
<gene>
    <name evidence="1" type="ORF">BH720_015260</name>
</gene>
<dbReference type="EMBL" id="CP182909">
    <property type="protein sequence ID" value="XPM66529.1"/>
    <property type="molecule type" value="Genomic_DNA"/>
</dbReference>
<proteinExistence type="predicted"/>
<dbReference type="Proteomes" id="UP000095472">
    <property type="component" value="Chromosome"/>
</dbReference>
<keyword evidence="2" id="KW-1185">Reference proteome</keyword>
<evidence type="ECO:0000313" key="1">
    <source>
        <dbReference type="EMBL" id="XPM66529.1"/>
    </source>
</evidence>
<organism evidence="1 2">
    <name type="scientific">Desertifilum tharense IPPAS B-1220</name>
    <dbReference type="NCBI Taxonomy" id="1781255"/>
    <lineage>
        <taxon>Bacteria</taxon>
        <taxon>Bacillati</taxon>
        <taxon>Cyanobacteriota</taxon>
        <taxon>Cyanophyceae</taxon>
        <taxon>Desertifilales</taxon>
        <taxon>Desertifilaceae</taxon>
        <taxon>Desertifilum</taxon>
    </lineage>
</organism>
<protein>
    <submittedName>
        <fullName evidence="1">Uncharacterized protein</fullName>
    </submittedName>
</protein>
<evidence type="ECO:0000313" key="2">
    <source>
        <dbReference type="Proteomes" id="UP000095472"/>
    </source>
</evidence>
<accession>A0ACD5H174</accession>
<name>A0ACD5H174_9CYAN</name>
<sequence length="45" mass="5115">MRSPGSRLTDIESQLGLNRVQTVDLLSALIRKGSIVQRDRLYFPN</sequence>